<evidence type="ECO:0000256" key="1">
    <source>
        <dbReference type="SAM" id="MobiDB-lite"/>
    </source>
</evidence>
<dbReference type="Gramene" id="ONK73481">
    <property type="protein sequence ID" value="ONK73481"/>
    <property type="gene ID" value="A4U43_C04F32000"/>
</dbReference>
<proteinExistence type="predicted"/>
<dbReference type="Pfam" id="PF00069">
    <property type="entry name" value="Pkinase"/>
    <property type="match status" value="1"/>
</dbReference>
<organism evidence="3 4">
    <name type="scientific">Asparagus officinalis</name>
    <name type="common">Garden asparagus</name>
    <dbReference type="NCBI Taxonomy" id="4686"/>
    <lineage>
        <taxon>Eukaryota</taxon>
        <taxon>Viridiplantae</taxon>
        <taxon>Streptophyta</taxon>
        <taxon>Embryophyta</taxon>
        <taxon>Tracheophyta</taxon>
        <taxon>Spermatophyta</taxon>
        <taxon>Magnoliopsida</taxon>
        <taxon>Liliopsida</taxon>
        <taxon>Asparagales</taxon>
        <taxon>Asparagaceae</taxon>
        <taxon>Asparagoideae</taxon>
        <taxon>Asparagus</taxon>
    </lineage>
</organism>
<dbReference type="GO" id="GO:0004672">
    <property type="term" value="F:protein kinase activity"/>
    <property type="evidence" value="ECO:0007669"/>
    <property type="project" value="InterPro"/>
</dbReference>
<dbReference type="InterPro" id="IPR052451">
    <property type="entry name" value="Ser/Thr_kinase-like"/>
</dbReference>
<name>A0A5P1FA10_ASPOF</name>
<feature type="domain" description="Protein kinase" evidence="2">
    <location>
        <begin position="1"/>
        <end position="283"/>
    </location>
</feature>
<dbReference type="GO" id="GO:0005524">
    <property type="term" value="F:ATP binding"/>
    <property type="evidence" value="ECO:0007669"/>
    <property type="project" value="InterPro"/>
</dbReference>
<feature type="compositionally biased region" description="Basic and acidic residues" evidence="1">
    <location>
        <begin position="33"/>
        <end position="44"/>
    </location>
</feature>
<evidence type="ECO:0000259" key="2">
    <source>
        <dbReference type="PROSITE" id="PS50011"/>
    </source>
</evidence>
<feature type="compositionally biased region" description="Low complexity" evidence="1">
    <location>
        <begin position="13"/>
        <end position="25"/>
    </location>
</feature>
<keyword evidence="4" id="KW-1185">Reference proteome</keyword>
<dbReference type="InterPro" id="IPR011009">
    <property type="entry name" value="Kinase-like_dom_sf"/>
</dbReference>
<evidence type="ECO:0000313" key="3">
    <source>
        <dbReference type="EMBL" id="ONK73481.1"/>
    </source>
</evidence>
<sequence>MAMKTHHKLKLLFARPPSPPRSLALPPLPLLQDKSRPAPGARREIGRGRIRIASRETEAWWSSRRGEELTSQEILDAPGEVVGKSGYGTLYRAGLGVADGKAESHRWEIIYKLSLGIARGLDYLHNGLQKPITHGNLKSKNILLDSDHQPLLSDFGLHLLLNPTAAQEMLEASSAQGYKAPELIKMKNASKETDIYSLGVIYLEILTRKEPMSLHLPASLRNMFLEHKISEEFSFDLADESKNKNNTIEESLRKFFHLAMACCSPSPVLRPDIKQIIRKLEEL</sequence>
<dbReference type="PROSITE" id="PS50011">
    <property type="entry name" value="PROTEIN_KINASE_DOM"/>
    <property type="match status" value="1"/>
</dbReference>
<accession>A0A5P1FA10</accession>
<protein>
    <recommendedName>
        <fullName evidence="2">Protein kinase domain-containing protein</fullName>
    </recommendedName>
</protein>
<dbReference type="Proteomes" id="UP000243459">
    <property type="component" value="Chromosome 4"/>
</dbReference>
<dbReference type="Gene3D" id="1.10.510.10">
    <property type="entry name" value="Transferase(Phosphotransferase) domain 1"/>
    <property type="match status" value="1"/>
</dbReference>
<dbReference type="InterPro" id="IPR000719">
    <property type="entry name" value="Prot_kinase_dom"/>
</dbReference>
<dbReference type="PANTHER" id="PTHR48008:SF13">
    <property type="entry name" value="PROTEIN KINASE SUPERFAMILY PROTEIN"/>
    <property type="match status" value="1"/>
</dbReference>
<dbReference type="EMBL" id="CM007384">
    <property type="protein sequence ID" value="ONK73481.1"/>
    <property type="molecule type" value="Genomic_DNA"/>
</dbReference>
<dbReference type="AlphaFoldDB" id="A0A5P1FA10"/>
<dbReference type="SUPFAM" id="SSF56112">
    <property type="entry name" value="Protein kinase-like (PK-like)"/>
    <property type="match status" value="1"/>
</dbReference>
<feature type="region of interest" description="Disordered" evidence="1">
    <location>
        <begin position="13"/>
        <end position="44"/>
    </location>
</feature>
<dbReference type="OMA" id="CPRSTRI"/>
<dbReference type="PANTHER" id="PTHR48008">
    <property type="entry name" value="LEUCINE-RICH REPEAT RECEPTOR-LIKE PROTEIN KINASE IMK3-RELATED"/>
    <property type="match status" value="1"/>
</dbReference>
<gene>
    <name evidence="3" type="ORF">A4U43_C04F32000</name>
</gene>
<evidence type="ECO:0000313" key="4">
    <source>
        <dbReference type="Proteomes" id="UP000243459"/>
    </source>
</evidence>
<dbReference type="SMART" id="SM00220">
    <property type="entry name" value="S_TKc"/>
    <property type="match status" value="1"/>
</dbReference>
<reference evidence="4" key="1">
    <citation type="journal article" date="2017" name="Nat. Commun.">
        <title>The asparagus genome sheds light on the origin and evolution of a young Y chromosome.</title>
        <authorList>
            <person name="Harkess A."/>
            <person name="Zhou J."/>
            <person name="Xu C."/>
            <person name="Bowers J.E."/>
            <person name="Van der Hulst R."/>
            <person name="Ayyampalayam S."/>
            <person name="Mercati F."/>
            <person name="Riccardi P."/>
            <person name="McKain M.R."/>
            <person name="Kakrana A."/>
            <person name="Tang H."/>
            <person name="Ray J."/>
            <person name="Groenendijk J."/>
            <person name="Arikit S."/>
            <person name="Mathioni S.M."/>
            <person name="Nakano M."/>
            <person name="Shan H."/>
            <person name="Telgmann-Rauber A."/>
            <person name="Kanno A."/>
            <person name="Yue Z."/>
            <person name="Chen H."/>
            <person name="Li W."/>
            <person name="Chen Y."/>
            <person name="Xu X."/>
            <person name="Zhang Y."/>
            <person name="Luo S."/>
            <person name="Chen H."/>
            <person name="Gao J."/>
            <person name="Mao Z."/>
            <person name="Pires J.C."/>
            <person name="Luo M."/>
            <person name="Kudrna D."/>
            <person name="Wing R.A."/>
            <person name="Meyers B.C."/>
            <person name="Yi K."/>
            <person name="Kong H."/>
            <person name="Lavrijsen P."/>
            <person name="Sunseri F."/>
            <person name="Falavigna A."/>
            <person name="Ye Y."/>
            <person name="Leebens-Mack J.H."/>
            <person name="Chen G."/>
        </authorList>
    </citation>
    <scope>NUCLEOTIDE SEQUENCE [LARGE SCALE GENOMIC DNA]</scope>
    <source>
        <strain evidence="4">cv. DH0086</strain>
    </source>
</reference>